<dbReference type="Pfam" id="PF00989">
    <property type="entry name" value="PAS"/>
    <property type="match status" value="1"/>
</dbReference>
<dbReference type="STRING" id="199441.BkAM31D_17870"/>
<reference evidence="2 3" key="1">
    <citation type="submission" date="2017-04" db="EMBL/GenBank/DDBJ databases">
        <title>Bacillus krulwichiae AM31D Genome sequencing and assembly.</title>
        <authorList>
            <person name="Krulwich T.A."/>
            <person name="Anastor L."/>
            <person name="Ehrlich R."/>
            <person name="Ehrlich G.D."/>
            <person name="Janto B."/>
        </authorList>
    </citation>
    <scope>NUCLEOTIDE SEQUENCE [LARGE SCALE GENOMIC DNA]</scope>
    <source>
        <strain evidence="2 3">AM31D</strain>
    </source>
</reference>
<evidence type="ECO:0000313" key="3">
    <source>
        <dbReference type="Proteomes" id="UP000193006"/>
    </source>
</evidence>
<dbReference type="RefSeq" id="WP_257391586.1">
    <property type="nucleotide sequence ID" value="NZ_CP020814.1"/>
</dbReference>
<dbReference type="EMBL" id="CP020814">
    <property type="protein sequence ID" value="ARK31559.1"/>
    <property type="molecule type" value="Genomic_DNA"/>
</dbReference>
<dbReference type="Gene3D" id="3.30.450.20">
    <property type="entry name" value="PAS domain"/>
    <property type="match status" value="1"/>
</dbReference>
<dbReference type="PROSITE" id="PS50112">
    <property type="entry name" value="PAS"/>
    <property type="match status" value="1"/>
</dbReference>
<dbReference type="InterPro" id="IPR035965">
    <property type="entry name" value="PAS-like_dom_sf"/>
</dbReference>
<dbReference type="SMART" id="SM00091">
    <property type="entry name" value="PAS"/>
    <property type="match status" value="1"/>
</dbReference>
<dbReference type="GO" id="GO:0006355">
    <property type="term" value="P:regulation of DNA-templated transcription"/>
    <property type="evidence" value="ECO:0007669"/>
    <property type="project" value="InterPro"/>
</dbReference>
<protein>
    <submittedName>
        <fullName evidence="2">DNA-binding transcriptional regulator DhaR</fullName>
    </submittedName>
</protein>
<accession>A0A1X9MDN4</accession>
<dbReference type="SUPFAM" id="SSF55785">
    <property type="entry name" value="PYP-like sensor domain (PAS domain)"/>
    <property type="match status" value="1"/>
</dbReference>
<sequence>MNNSEKEILDRISDGFIALDENWNFTYVNKEAAKILNRKKEEFKGRSIWKVLPYAADLGMYKEFQKSFKEQVTVTFDMYYPL</sequence>
<gene>
    <name evidence="2" type="ORF">BkAM31D_17870</name>
</gene>
<evidence type="ECO:0000313" key="2">
    <source>
        <dbReference type="EMBL" id="ARK31559.1"/>
    </source>
</evidence>
<keyword evidence="3" id="KW-1185">Reference proteome</keyword>
<evidence type="ECO:0000259" key="1">
    <source>
        <dbReference type="PROSITE" id="PS50112"/>
    </source>
</evidence>
<dbReference type="Proteomes" id="UP000193006">
    <property type="component" value="Chromosome"/>
</dbReference>
<keyword evidence="2" id="KW-0238">DNA-binding</keyword>
<dbReference type="GO" id="GO:0003677">
    <property type="term" value="F:DNA binding"/>
    <property type="evidence" value="ECO:0007669"/>
    <property type="project" value="UniProtKB-KW"/>
</dbReference>
<dbReference type="InterPro" id="IPR013767">
    <property type="entry name" value="PAS_fold"/>
</dbReference>
<dbReference type="CDD" id="cd00130">
    <property type="entry name" value="PAS"/>
    <property type="match status" value="1"/>
</dbReference>
<proteinExistence type="predicted"/>
<feature type="domain" description="PAS" evidence="1">
    <location>
        <begin position="1"/>
        <end position="47"/>
    </location>
</feature>
<dbReference type="NCBIfam" id="TIGR00229">
    <property type="entry name" value="sensory_box"/>
    <property type="match status" value="1"/>
</dbReference>
<dbReference type="KEGG" id="bkw:BkAM31D_17870"/>
<dbReference type="AlphaFoldDB" id="A0A1X9MDN4"/>
<organism evidence="2 3">
    <name type="scientific">Halalkalibacter krulwichiae</name>
    <dbReference type="NCBI Taxonomy" id="199441"/>
    <lineage>
        <taxon>Bacteria</taxon>
        <taxon>Bacillati</taxon>
        <taxon>Bacillota</taxon>
        <taxon>Bacilli</taxon>
        <taxon>Bacillales</taxon>
        <taxon>Bacillaceae</taxon>
        <taxon>Halalkalibacter</taxon>
    </lineage>
</organism>
<name>A0A1X9MDN4_9BACI</name>
<dbReference type="InterPro" id="IPR000014">
    <property type="entry name" value="PAS"/>
</dbReference>